<sequence length="1036" mass="113814">MATPDTIAHVLASTLNPDSTVRIAAELNLSELLKSPQSALSLAQLALSQDAESSLRQSAIIILRKYVKEHWSPFFQQFRGDAPPPETKDQIRQAVFQGLSDSDRKIRSLCAHTLSTIANSDWPDEYPDLLNHLIQLLLSGSPGSIHGAMQVFTEFVRTDLTEDQLLPVMRELLPVLISILSASEQHSPLTRSRTISVFRQCVESLYMVKDQHPQAAKEAAGNVLPAWLDAFKVLLDLDPEQDISGEHWDGLEVRIQIFRTLLTIHTSFPRVVAPYLPGYVSAALHHLHALYPTFVRYYLTDSVRVPNSSEGEPIELYKLITGLVDFVSDATRQSKSRVSFDEGTLGKLVNALVQWTQMTKENEEEWAADANMFISQEEDDTQVYSVRVAVFDLLSSLLANSPVQTASALHTSVQRIVTEASQAREAGVDDWWRPLEGALAVLGSQAEVILDISNDEHDAGRPRPIDIDYLLAHIIPPLLTLSAYPFLQGRCLFLASRFAELLPADVRGQYFEAAVQVIESSETEIPFKVSAVKSIQHFAEYISDAELAIVPRIIRDLGPFLVETTEDTLSLVLETVSVLSGVGRGSWFTLDLAVALTSALLDVWPKNMKDPIFLSLLNDIVLSIVSSKAPGVYEATVKQALPRLTASIGNYNANESWAASSALELLGSLARGAPETGLGDGFFAAIAPTIFECLGVAEDRDVLQNGTLLLTLVVRKDVGQLLSWTHTDGQTGLVHVFTVIARLLQSRDESGGLVIGDLIIHLFRRAGESVLPVLPDLLQAMLVRMQTAQTATFLQSLIVPFAFLVYNHCDAVLDLLESTRVGEEGQSRLGLDVLLNTWCENAATFQGFWPTRVSALALCTLLRAGRPSLQTIIVKGDIIITPTTKDTIMTRSKTRVEPPQFTRVPFPVKALKLLLHELQTNGEVASMSAPTAPLDTASDDGDSDWSDEEKVKDDRFAFLADTIGVGGLPFDDDDVLANNDDEDLQKDPVSQIDLRAHVTLFIRESAARDGDGFGALVGQLSAEEMIVVQRVLQEQN</sequence>
<dbReference type="InterPro" id="IPR011989">
    <property type="entry name" value="ARM-like"/>
</dbReference>
<dbReference type="Pfam" id="PF03810">
    <property type="entry name" value="IBN_N"/>
    <property type="match status" value="1"/>
</dbReference>
<name>A0A9P5MY26_9AGAM</name>
<comment type="caution">
    <text evidence="7">The sequence shown here is derived from an EMBL/GenBank/DDBJ whole genome shotgun (WGS) entry which is preliminary data.</text>
</comment>
<comment type="subcellular location">
    <subcellularLocation>
        <location evidence="1">Nucleus</location>
    </subcellularLocation>
</comment>
<dbReference type="AlphaFoldDB" id="A0A9P5MY26"/>
<evidence type="ECO:0000313" key="7">
    <source>
        <dbReference type="EMBL" id="KAF8481632.1"/>
    </source>
</evidence>
<dbReference type="InterPro" id="IPR001494">
    <property type="entry name" value="Importin-beta_N"/>
</dbReference>
<dbReference type="GO" id="GO:0031267">
    <property type="term" value="F:small GTPase binding"/>
    <property type="evidence" value="ECO:0007669"/>
    <property type="project" value="InterPro"/>
</dbReference>
<dbReference type="PANTHER" id="PTHR10997">
    <property type="entry name" value="IMPORTIN-7, 8, 11"/>
    <property type="match status" value="1"/>
</dbReference>
<keyword evidence="2" id="KW-0813">Transport</keyword>
<gene>
    <name evidence="7" type="ORF">DFH94DRAFT_732003</name>
</gene>
<protein>
    <submittedName>
        <fullName evidence="7">ARM repeat-containing protein</fullName>
    </submittedName>
</protein>
<dbReference type="SUPFAM" id="SSF48371">
    <property type="entry name" value="ARM repeat"/>
    <property type="match status" value="1"/>
</dbReference>
<feature type="region of interest" description="Disordered" evidence="5">
    <location>
        <begin position="927"/>
        <end position="947"/>
    </location>
</feature>
<dbReference type="Gene3D" id="1.25.10.10">
    <property type="entry name" value="Leucine-rich Repeat Variant"/>
    <property type="match status" value="1"/>
</dbReference>
<accession>A0A9P5MY26</accession>
<evidence type="ECO:0000256" key="2">
    <source>
        <dbReference type="ARBA" id="ARBA00022448"/>
    </source>
</evidence>
<dbReference type="GO" id="GO:0005635">
    <property type="term" value="C:nuclear envelope"/>
    <property type="evidence" value="ECO:0007669"/>
    <property type="project" value="TreeGrafter"/>
</dbReference>
<dbReference type="SMART" id="SM00913">
    <property type="entry name" value="IBN_N"/>
    <property type="match status" value="1"/>
</dbReference>
<evidence type="ECO:0000313" key="8">
    <source>
        <dbReference type="Proteomes" id="UP000759537"/>
    </source>
</evidence>
<reference evidence="7" key="2">
    <citation type="journal article" date="2020" name="Nat. Commun.">
        <title>Large-scale genome sequencing of mycorrhizal fungi provides insights into the early evolution of symbiotic traits.</title>
        <authorList>
            <person name="Miyauchi S."/>
            <person name="Kiss E."/>
            <person name="Kuo A."/>
            <person name="Drula E."/>
            <person name="Kohler A."/>
            <person name="Sanchez-Garcia M."/>
            <person name="Morin E."/>
            <person name="Andreopoulos B."/>
            <person name="Barry K.W."/>
            <person name="Bonito G."/>
            <person name="Buee M."/>
            <person name="Carver A."/>
            <person name="Chen C."/>
            <person name="Cichocki N."/>
            <person name="Clum A."/>
            <person name="Culley D."/>
            <person name="Crous P.W."/>
            <person name="Fauchery L."/>
            <person name="Girlanda M."/>
            <person name="Hayes R.D."/>
            <person name="Keri Z."/>
            <person name="LaButti K."/>
            <person name="Lipzen A."/>
            <person name="Lombard V."/>
            <person name="Magnuson J."/>
            <person name="Maillard F."/>
            <person name="Murat C."/>
            <person name="Nolan M."/>
            <person name="Ohm R.A."/>
            <person name="Pangilinan J."/>
            <person name="Pereira M.F."/>
            <person name="Perotto S."/>
            <person name="Peter M."/>
            <person name="Pfister S."/>
            <person name="Riley R."/>
            <person name="Sitrit Y."/>
            <person name="Stielow J.B."/>
            <person name="Szollosi G."/>
            <person name="Zifcakova L."/>
            <person name="Stursova M."/>
            <person name="Spatafora J.W."/>
            <person name="Tedersoo L."/>
            <person name="Vaario L.M."/>
            <person name="Yamada A."/>
            <person name="Yan M."/>
            <person name="Wang P."/>
            <person name="Xu J."/>
            <person name="Bruns T."/>
            <person name="Baldrian P."/>
            <person name="Vilgalys R."/>
            <person name="Dunand C."/>
            <person name="Henrissat B."/>
            <person name="Grigoriev I.V."/>
            <person name="Hibbett D."/>
            <person name="Nagy L.G."/>
            <person name="Martin F.M."/>
        </authorList>
    </citation>
    <scope>NUCLEOTIDE SEQUENCE</scope>
    <source>
        <strain evidence="7">Prilba</strain>
    </source>
</reference>
<evidence type="ECO:0000256" key="1">
    <source>
        <dbReference type="ARBA" id="ARBA00004123"/>
    </source>
</evidence>
<dbReference type="GO" id="GO:0006606">
    <property type="term" value="P:protein import into nucleus"/>
    <property type="evidence" value="ECO:0007669"/>
    <property type="project" value="TreeGrafter"/>
</dbReference>
<evidence type="ECO:0000256" key="4">
    <source>
        <dbReference type="ARBA" id="ARBA00023242"/>
    </source>
</evidence>
<dbReference type="Proteomes" id="UP000759537">
    <property type="component" value="Unassembled WGS sequence"/>
</dbReference>
<reference evidence="7" key="1">
    <citation type="submission" date="2019-10" db="EMBL/GenBank/DDBJ databases">
        <authorList>
            <consortium name="DOE Joint Genome Institute"/>
            <person name="Kuo A."/>
            <person name="Miyauchi S."/>
            <person name="Kiss E."/>
            <person name="Drula E."/>
            <person name="Kohler A."/>
            <person name="Sanchez-Garcia M."/>
            <person name="Andreopoulos B."/>
            <person name="Barry K.W."/>
            <person name="Bonito G."/>
            <person name="Buee M."/>
            <person name="Carver A."/>
            <person name="Chen C."/>
            <person name="Cichocki N."/>
            <person name="Clum A."/>
            <person name="Culley D."/>
            <person name="Crous P.W."/>
            <person name="Fauchery L."/>
            <person name="Girlanda M."/>
            <person name="Hayes R."/>
            <person name="Keri Z."/>
            <person name="LaButti K."/>
            <person name="Lipzen A."/>
            <person name="Lombard V."/>
            <person name="Magnuson J."/>
            <person name="Maillard F."/>
            <person name="Morin E."/>
            <person name="Murat C."/>
            <person name="Nolan M."/>
            <person name="Ohm R."/>
            <person name="Pangilinan J."/>
            <person name="Pereira M."/>
            <person name="Perotto S."/>
            <person name="Peter M."/>
            <person name="Riley R."/>
            <person name="Sitrit Y."/>
            <person name="Stielow B."/>
            <person name="Szollosi G."/>
            <person name="Zifcakova L."/>
            <person name="Stursova M."/>
            <person name="Spatafora J.W."/>
            <person name="Tedersoo L."/>
            <person name="Vaario L.-M."/>
            <person name="Yamada A."/>
            <person name="Yan M."/>
            <person name="Wang P."/>
            <person name="Xu J."/>
            <person name="Bruns T."/>
            <person name="Baldrian P."/>
            <person name="Vilgalys R."/>
            <person name="Henrissat B."/>
            <person name="Grigoriev I.V."/>
            <person name="Hibbett D."/>
            <person name="Nagy L.G."/>
            <person name="Martin F.M."/>
        </authorList>
    </citation>
    <scope>NUCLEOTIDE SEQUENCE</scope>
    <source>
        <strain evidence="7">Prilba</strain>
    </source>
</reference>
<proteinExistence type="predicted"/>
<evidence type="ECO:0000256" key="3">
    <source>
        <dbReference type="ARBA" id="ARBA00022927"/>
    </source>
</evidence>
<keyword evidence="8" id="KW-1185">Reference proteome</keyword>
<organism evidence="7 8">
    <name type="scientific">Russula ochroleuca</name>
    <dbReference type="NCBI Taxonomy" id="152965"/>
    <lineage>
        <taxon>Eukaryota</taxon>
        <taxon>Fungi</taxon>
        <taxon>Dikarya</taxon>
        <taxon>Basidiomycota</taxon>
        <taxon>Agaricomycotina</taxon>
        <taxon>Agaricomycetes</taxon>
        <taxon>Russulales</taxon>
        <taxon>Russulaceae</taxon>
        <taxon>Russula</taxon>
    </lineage>
</organism>
<dbReference type="Pfam" id="PF25018">
    <property type="entry name" value="HEAT_IPO9_c"/>
    <property type="match status" value="1"/>
</dbReference>
<feature type="compositionally biased region" description="Acidic residues" evidence="5">
    <location>
        <begin position="937"/>
        <end position="947"/>
    </location>
</feature>
<dbReference type="InterPro" id="IPR016024">
    <property type="entry name" value="ARM-type_fold"/>
</dbReference>
<keyword evidence="4" id="KW-0539">Nucleus</keyword>
<dbReference type="InterPro" id="IPR056840">
    <property type="entry name" value="HEAT_IPO9_central"/>
</dbReference>
<dbReference type="EMBL" id="WHVB01000006">
    <property type="protein sequence ID" value="KAF8481632.1"/>
    <property type="molecule type" value="Genomic_DNA"/>
</dbReference>
<dbReference type="GO" id="GO:0005829">
    <property type="term" value="C:cytosol"/>
    <property type="evidence" value="ECO:0007669"/>
    <property type="project" value="TreeGrafter"/>
</dbReference>
<dbReference type="PROSITE" id="PS50166">
    <property type="entry name" value="IMPORTIN_B_NT"/>
    <property type="match status" value="1"/>
</dbReference>
<dbReference type="OrthoDB" id="431626at2759"/>
<keyword evidence="3" id="KW-0653">Protein transport</keyword>
<evidence type="ECO:0000259" key="6">
    <source>
        <dbReference type="PROSITE" id="PS50166"/>
    </source>
</evidence>
<feature type="domain" description="Importin N-terminal" evidence="6">
    <location>
        <begin position="25"/>
        <end position="101"/>
    </location>
</feature>
<evidence type="ECO:0000256" key="5">
    <source>
        <dbReference type="SAM" id="MobiDB-lite"/>
    </source>
</evidence>
<dbReference type="PANTHER" id="PTHR10997:SF9">
    <property type="entry name" value="IMPORTIN-9"/>
    <property type="match status" value="1"/>
</dbReference>